<evidence type="ECO:0000313" key="3">
    <source>
        <dbReference type="Proteomes" id="UP000024635"/>
    </source>
</evidence>
<name>A0A016VSU7_9BILA</name>
<evidence type="ECO:0000256" key="1">
    <source>
        <dbReference type="SAM" id="SignalP"/>
    </source>
</evidence>
<evidence type="ECO:0000313" key="2">
    <source>
        <dbReference type="EMBL" id="EYC30396.1"/>
    </source>
</evidence>
<dbReference type="AlphaFoldDB" id="A0A016VSU7"/>
<sequence length="80" mass="9154">MRYVLLVALCVSLRYADGKMCSWDTDTFFEGYMHEAPTGLKKHIEKELSLEFVGCTWLSMDDSSSPLIIPSTSSWWLSQI</sequence>
<accession>A0A016VSU7</accession>
<comment type="caution">
    <text evidence="2">The sequence shown here is derived from an EMBL/GenBank/DDBJ whole genome shotgun (WGS) entry which is preliminary data.</text>
</comment>
<keyword evidence="1" id="KW-0732">Signal</keyword>
<keyword evidence="3" id="KW-1185">Reference proteome</keyword>
<gene>
    <name evidence="2" type="primary">Acey_s0005.g2629</name>
    <name evidence="2" type="ORF">Y032_0005g2629</name>
</gene>
<feature type="chain" id="PRO_5001489873" evidence="1">
    <location>
        <begin position="19"/>
        <end position="80"/>
    </location>
</feature>
<reference evidence="3" key="1">
    <citation type="journal article" date="2015" name="Nat. Genet.">
        <title>The genome and transcriptome of the zoonotic hookworm Ancylostoma ceylanicum identify infection-specific gene families.</title>
        <authorList>
            <person name="Schwarz E.M."/>
            <person name="Hu Y."/>
            <person name="Antoshechkin I."/>
            <person name="Miller M.M."/>
            <person name="Sternberg P.W."/>
            <person name="Aroian R.V."/>
        </authorList>
    </citation>
    <scope>NUCLEOTIDE SEQUENCE</scope>
    <source>
        <strain evidence="3">HY135</strain>
    </source>
</reference>
<organism evidence="2 3">
    <name type="scientific">Ancylostoma ceylanicum</name>
    <dbReference type="NCBI Taxonomy" id="53326"/>
    <lineage>
        <taxon>Eukaryota</taxon>
        <taxon>Metazoa</taxon>
        <taxon>Ecdysozoa</taxon>
        <taxon>Nematoda</taxon>
        <taxon>Chromadorea</taxon>
        <taxon>Rhabditida</taxon>
        <taxon>Rhabditina</taxon>
        <taxon>Rhabditomorpha</taxon>
        <taxon>Strongyloidea</taxon>
        <taxon>Ancylostomatidae</taxon>
        <taxon>Ancylostomatinae</taxon>
        <taxon>Ancylostoma</taxon>
    </lineage>
</organism>
<dbReference type="EMBL" id="JARK01001341">
    <property type="protein sequence ID" value="EYC30396.1"/>
    <property type="molecule type" value="Genomic_DNA"/>
</dbReference>
<dbReference type="Proteomes" id="UP000024635">
    <property type="component" value="Unassembled WGS sequence"/>
</dbReference>
<protein>
    <submittedName>
        <fullName evidence="2">Uncharacterized protein</fullName>
    </submittedName>
</protein>
<feature type="signal peptide" evidence="1">
    <location>
        <begin position="1"/>
        <end position="18"/>
    </location>
</feature>
<proteinExistence type="predicted"/>